<keyword evidence="7" id="KW-1185">Reference proteome</keyword>
<dbReference type="InterPro" id="IPR010610">
    <property type="entry name" value="EryCIII-like_C"/>
</dbReference>
<dbReference type="SUPFAM" id="SSF53756">
    <property type="entry name" value="UDP-Glycosyltransferase/glycogen phosphorylase"/>
    <property type="match status" value="1"/>
</dbReference>
<gene>
    <name evidence="6" type="ORF">ACFQ04_02240</name>
</gene>
<dbReference type="InterPro" id="IPR050426">
    <property type="entry name" value="Glycosyltransferase_28"/>
</dbReference>
<evidence type="ECO:0000256" key="1">
    <source>
        <dbReference type="ARBA" id="ARBA00006962"/>
    </source>
</evidence>
<evidence type="ECO:0000256" key="2">
    <source>
        <dbReference type="ARBA" id="ARBA00022676"/>
    </source>
</evidence>
<accession>A0ABW3G3F3</accession>
<dbReference type="Gene3D" id="3.40.50.2000">
    <property type="entry name" value="Glycogen Phosphorylase B"/>
    <property type="match status" value="3"/>
</dbReference>
<evidence type="ECO:0000259" key="4">
    <source>
        <dbReference type="Pfam" id="PF06722"/>
    </source>
</evidence>
<dbReference type="Proteomes" id="UP001597068">
    <property type="component" value="Unassembled WGS sequence"/>
</dbReference>
<evidence type="ECO:0000259" key="5">
    <source>
        <dbReference type="Pfam" id="PF21036"/>
    </source>
</evidence>
<dbReference type="CDD" id="cd03784">
    <property type="entry name" value="GT1_Gtf-like"/>
    <property type="match status" value="1"/>
</dbReference>
<dbReference type="InterPro" id="IPR002213">
    <property type="entry name" value="UDP_glucos_trans"/>
</dbReference>
<feature type="domain" description="Erythromycin biosynthesis protein CIII-like N-terminal" evidence="5">
    <location>
        <begin position="24"/>
        <end position="159"/>
    </location>
</feature>
<dbReference type="Pfam" id="PF21036">
    <property type="entry name" value="EryCIII-like_N"/>
    <property type="match status" value="1"/>
</dbReference>
<protein>
    <submittedName>
        <fullName evidence="6">Glycosyltransferase</fullName>
    </submittedName>
</protein>
<comment type="similarity">
    <text evidence="1">Belongs to the glycosyltransferase 28 family.</text>
</comment>
<organism evidence="6 7">
    <name type="scientific">Williamsia deligens</name>
    <dbReference type="NCBI Taxonomy" id="321325"/>
    <lineage>
        <taxon>Bacteria</taxon>
        <taxon>Bacillati</taxon>
        <taxon>Actinomycetota</taxon>
        <taxon>Actinomycetes</taxon>
        <taxon>Mycobacteriales</taxon>
        <taxon>Nocardiaceae</taxon>
        <taxon>Williamsia</taxon>
    </lineage>
</organism>
<dbReference type="PANTHER" id="PTHR48050:SF13">
    <property type="entry name" value="STEROL 3-BETA-GLUCOSYLTRANSFERASE UGT80A2"/>
    <property type="match status" value="1"/>
</dbReference>
<sequence>MRVLFSALGSYGHTLPLIPLARATVAAGHDVVFATTSAMSDTLAAAGLSTRPAGTPIADAFARLGFADVPPAQRARTPGVGVVVQTAFGEILPDAFRRDLVTLIGADRPDLVVAEAGNIGAMQAAAETGVPCVRHGIGRGLTFGFVGAHLPHLDIYPASMQDRDVLDLAGYRQLRPVSYSPGGTVPDIVGRRTDLPLVYVTLGTEFSSAAVLDTVIRAVDTGTRRVLVAVGPAADAGALGTHSDLVEVAPWVPQAAVVARADLVVHHGGAGTTLGTCAAGVPHLVVPQGADQFRNAEAVVARNLGEEVLPDDATVLAIADAVDRLLLRDSAVRAASREVAQEIAEMPAPAEVAAELPAIAGATVG</sequence>
<evidence type="ECO:0000313" key="7">
    <source>
        <dbReference type="Proteomes" id="UP001597068"/>
    </source>
</evidence>
<feature type="domain" description="Erythromycin biosynthesis protein CIII-like C-terminal" evidence="4">
    <location>
        <begin position="236"/>
        <end position="357"/>
    </location>
</feature>
<dbReference type="EMBL" id="JBHTIL010000001">
    <property type="protein sequence ID" value="MFD0924548.1"/>
    <property type="molecule type" value="Genomic_DNA"/>
</dbReference>
<dbReference type="InterPro" id="IPR048284">
    <property type="entry name" value="EryCIII-like_N"/>
</dbReference>
<dbReference type="Pfam" id="PF06722">
    <property type="entry name" value="EryCIII-like_C"/>
    <property type="match status" value="1"/>
</dbReference>
<evidence type="ECO:0000313" key="6">
    <source>
        <dbReference type="EMBL" id="MFD0924548.1"/>
    </source>
</evidence>
<keyword evidence="2" id="KW-0328">Glycosyltransferase</keyword>
<proteinExistence type="inferred from homology"/>
<evidence type="ECO:0000256" key="3">
    <source>
        <dbReference type="ARBA" id="ARBA00022679"/>
    </source>
</evidence>
<reference evidence="7" key="1">
    <citation type="journal article" date="2019" name="Int. J. Syst. Evol. Microbiol.">
        <title>The Global Catalogue of Microorganisms (GCM) 10K type strain sequencing project: providing services to taxonomists for standard genome sequencing and annotation.</title>
        <authorList>
            <consortium name="The Broad Institute Genomics Platform"/>
            <consortium name="The Broad Institute Genome Sequencing Center for Infectious Disease"/>
            <person name="Wu L."/>
            <person name="Ma J."/>
        </authorList>
    </citation>
    <scope>NUCLEOTIDE SEQUENCE [LARGE SCALE GENOMIC DNA]</scope>
    <source>
        <strain evidence="7">CCUG 50873</strain>
    </source>
</reference>
<dbReference type="PANTHER" id="PTHR48050">
    <property type="entry name" value="STEROL 3-BETA-GLUCOSYLTRANSFERASE"/>
    <property type="match status" value="1"/>
</dbReference>
<name>A0ABW3G3F3_9NOCA</name>
<keyword evidence="3" id="KW-0808">Transferase</keyword>
<dbReference type="RefSeq" id="WP_253647428.1">
    <property type="nucleotide sequence ID" value="NZ_BAAAMO010000002.1"/>
</dbReference>
<comment type="caution">
    <text evidence="6">The sequence shown here is derived from an EMBL/GenBank/DDBJ whole genome shotgun (WGS) entry which is preliminary data.</text>
</comment>